<dbReference type="InterPro" id="IPR058648">
    <property type="entry name" value="HH_CzcB-like"/>
</dbReference>
<accession>A0AA35Y0X7</accession>
<keyword evidence="5" id="KW-0812">Transmembrane</keyword>
<gene>
    <name evidence="11" type="ORF">MCNOR_1948</name>
</gene>
<dbReference type="Gene3D" id="2.40.30.170">
    <property type="match status" value="1"/>
</dbReference>
<keyword evidence="5" id="KW-1133">Transmembrane helix</keyword>
<evidence type="ECO:0000259" key="10">
    <source>
        <dbReference type="Pfam" id="PF25975"/>
    </source>
</evidence>
<dbReference type="GO" id="GO:0030288">
    <property type="term" value="C:outer membrane-bounded periplasmic space"/>
    <property type="evidence" value="ECO:0007669"/>
    <property type="project" value="TreeGrafter"/>
</dbReference>
<dbReference type="Pfam" id="PF25954">
    <property type="entry name" value="Beta-barrel_RND_2"/>
    <property type="match status" value="1"/>
</dbReference>
<protein>
    <submittedName>
        <fullName evidence="11">Membrane fusion protein, heavy metal efflux system</fullName>
    </submittedName>
</protein>
<feature type="coiled-coil region" evidence="3">
    <location>
        <begin position="262"/>
        <end position="289"/>
    </location>
</feature>
<dbReference type="FunFam" id="2.40.30.170:FF:000010">
    <property type="entry name" value="Efflux RND transporter periplasmic adaptor subunit"/>
    <property type="match status" value="1"/>
</dbReference>
<organism evidence="11 12">
    <name type="scientific">Methylococcus capsulatus</name>
    <dbReference type="NCBI Taxonomy" id="414"/>
    <lineage>
        <taxon>Bacteria</taxon>
        <taxon>Pseudomonadati</taxon>
        <taxon>Pseudomonadota</taxon>
        <taxon>Gammaproteobacteria</taxon>
        <taxon>Methylococcales</taxon>
        <taxon>Methylococcaceae</taxon>
        <taxon>Methylococcus</taxon>
    </lineage>
</organism>
<dbReference type="RefSeq" id="WP_282213195.1">
    <property type="nucleotide sequence ID" value="NZ_OX458332.1"/>
</dbReference>
<feature type="domain" description="CzcB-like barrel-sandwich hybrid" evidence="9">
    <location>
        <begin position="195"/>
        <end position="346"/>
    </location>
</feature>
<dbReference type="AlphaFoldDB" id="A0AA35Y0X7"/>
<dbReference type="InterPro" id="IPR058792">
    <property type="entry name" value="Beta-barrel_RND_2"/>
</dbReference>
<dbReference type="InterPro" id="IPR051909">
    <property type="entry name" value="MFP_Cation_Efflux"/>
</dbReference>
<dbReference type="PANTHER" id="PTHR30097:SF4">
    <property type="entry name" value="SLR6042 PROTEIN"/>
    <property type="match status" value="1"/>
</dbReference>
<evidence type="ECO:0000259" key="8">
    <source>
        <dbReference type="Pfam" id="PF25971"/>
    </source>
</evidence>
<dbReference type="InterPro" id="IPR058649">
    <property type="entry name" value="CzcB_C"/>
</dbReference>
<dbReference type="Pfam" id="PF25971">
    <property type="entry name" value="CzcB_N"/>
    <property type="match status" value="1"/>
</dbReference>
<feature type="domain" description="CzcB N-terminal" evidence="8">
    <location>
        <begin position="58"/>
        <end position="147"/>
    </location>
</feature>
<dbReference type="InterPro" id="IPR058646">
    <property type="entry name" value="CzcB_N"/>
</dbReference>
<dbReference type="EMBL" id="OX458332">
    <property type="protein sequence ID" value="CAI8821128.1"/>
    <property type="molecule type" value="Genomic_DNA"/>
</dbReference>
<comment type="similarity">
    <text evidence="1">Belongs to the membrane fusion protein (MFP) (TC 8.A.1) family.</text>
</comment>
<reference evidence="11" key="1">
    <citation type="submission" date="2023-03" db="EMBL/GenBank/DDBJ databases">
        <authorList>
            <person name="Pearce D."/>
        </authorList>
    </citation>
    <scope>NUCLEOTIDE SEQUENCE</scope>
    <source>
        <strain evidence="11">Mc</strain>
    </source>
</reference>
<evidence type="ECO:0000259" key="7">
    <source>
        <dbReference type="Pfam" id="PF25954"/>
    </source>
</evidence>
<proteinExistence type="inferred from homology"/>
<keyword evidence="2" id="KW-0813">Transport</keyword>
<dbReference type="Pfam" id="PF25973">
    <property type="entry name" value="BSH_CzcB"/>
    <property type="match status" value="1"/>
</dbReference>
<dbReference type="GO" id="GO:0015679">
    <property type="term" value="P:plasma membrane copper ion transport"/>
    <property type="evidence" value="ECO:0007669"/>
    <property type="project" value="TreeGrafter"/>
</dbReference>
<dbReference type="Pfam" id="PF25975">
    <property type="entry name" value="CzcB_C"/>
    <property type="match status" value="1"/>
</dbReference>
<sequence>MKGKNIGIIAIMILVGLLFAGLILRMEPPSPAEGEGHGHEGHAEAHGAEGEHGESRHLSRDGFEIDLALSEAEGEEPRFVASAQLDEKPVDPAAVQLSLELRRPDGQAEKLDFQAEGEHLQSRQTVAEPHVFEVAAVAEHQGKTYRWDYWQVENGIELSPGAIEEAGIEIKTAGPAAIETVLALPGQIQLNPRKAAHVVPRVDGVAAEVRRFLGDRVKVGEILAVLDSRELADLKGAYLVAVRRRELARTTFEREQRLWKEAIGAEKNYLAAKNDLAEAEIQVEAAAHKLRALGLSQQELKAIAPGSAEPFSRYVLTAPFAGEIVEAHLSLREAVKADTPIFTLADLSDVWGEITVYAKDLSRVRVGQAVTVRALDAKLTASGRVFYLGPLVGEATRSARAYVEIPNPEGRWRPGLFITVEVLQERTEVPVAVAAEAIQTHEDRPVVFVQHDGLFEPRAVTLGRRDAAWAEVSAGLAAGERYAAHNSFVLKSELGKSAAAHEH</sequence>
<dbReference type="PANTHER" id="PTHR30097">
    <property type="entry name" value="CATION EFFLUX SYSTEM PROTEIN CUSB"/>
    <property type="match status" value="1"/>
</dbReference>
<evidence type="ECO:0000313" key="12">
    <source>
        <dbReference type="Proteomes" id="UP001158598"/>
    </source>
</evidence>
<dbReference type="NCBIfam" id="TIGR01730">
    <property type="entry name" value="RND_mfp"/>
    <property type="match status" value="1"/>
</dbReference>
<evidence type="ECO:0000259" key="9">
    <source>
        <dbReference type="Pfam" id="PF25973"/>
    </source>
</evidence>
<dbReference type="SUPFAM" id="SSF111369">
    <property type="entry name" value="HlyD-like secretion proteins"/>
    <property type="match status" value="1"/>
</dbReference>
<feature type="transmembrane region" description="Helical" evidence="5">
    <location>
        <begin position="6"/>
        <end position="24"/>
    </location>
</feature>
<feature type="domain" description="CusB-like beta-barrel" evidence="7">
    <location>
        <begin position="350"/>
        <end position="423"/>
    </location>
</feature>
<feature type="compositionally biased region" description="Basic and acidic residues" evidence="4">
    <location>
        <begin position="34"/>
        <end position="57"/>
    </location>
</feature>
<dbReference type="GO" id="GO:0060003">
    <property type="term" value="P:copper ion export"/>
    <property type="evidence" value="ECO:0007669"/>
    <property type="project" value="TreeGrafter"/>
</dbReference>
<keyword evidence="3" id="KW-0175">Coiled coil</keyword>
<dbReference type="InterPro" id="IPR006143">
    <property type="entry name" value="RND_pump_MFP"/>
</dbReference>
<keyword evidence="5" id="KW-0472">Membrane</keyword>
<name>A0AA35Y0X7_METCP</name>
<feature type="domain" description="CzcB-like alpha-helical hairpin" evidence="6">
    <location>
        <begin position="233"/>
        <end position="292"/>
    </location>
</feature>
<evidence type="ECO:0000256" key="5">
    <source>
        <dbReference type="SAM" id="Phobius"/>
    </source>
</evidence>
<feature type="region of interest" description="Disordered" evidence="4">
    <location>
        <begin position="30"/>
        <end position="57"/>
    </location>
</feature>
<dbReference type="Proteomes" id="UP001158598">
    <property type="component" value="Chromosome"/>
</dbReference>
<dbReference type="GO" id="GO:0016020">
    <property type="term" value="C:membrane"/>
    <property type="evidence" value="ECO:0007669"/>
    <property type="project" value="InterPro"/>
</dbReference>
<evidence type="ECO:0000256" key="3">
    <source>
        <dbReference type="SAM" id="Coils"/>
    </source>
</evidence>
<dbReference type="InterPro" id="IPR058647">
    <property type="entry name" value="BSH_CzcB-like"/>
</dbReference>
<dbReference type="Gene3D" id="2.40.420.20">
    <property type="match status" value="1"/>
</dbReference>
<evidence type="ECO:0000256" key="4">
    <source>
        <dbReference type="SAM" id="MobiDB-lite"/>
    </source>
</evidence>
<evidence type="ECO:0000256" key="2">
    <source>
        <dbReference type="ARBA" id="ARBA00022448"/>
    </source>
</evidence>
<dbReference type="Pfam" id="PF25893">
    <property type="entry name" value="HH_CzcB"/>
    <property type="match status" value="1"/>
</dbReference>
<evidence type="ECO:0000256" key="1">
    <source>
        <dbReference type="ARBA" id="ARBA00009477"/>
    </source>
</evidence>
<evidence type="ECO:0000313" key="11">
    <source>
        <dbReference type="EMBL" id="CAI8821128.1"/>
    </source>
</evidence>
<dbReference type="GO" id="GO:0022857">
    <property type="term" value="F:transmembrane transporter activity"/>
    <property type="evidence" value="ECO:0007669"/>
    <property type="project" value="InterPro"/>
</dbReference>
<evidence type="ECO:0000259" key="6">
    <source>
        <dbReference type="Pfam" id="PF25893"/>
    </source>
</evidence>
<dbReference type="Gene3D" id="1.10.287.470">
    <property type="entry name" value="Helix hairpin bin"/>
    <property type="match status" value="1"/>
</dbReference>
<feature type="domain" description="CzcB-like C-terminal circularly permuted SH3-like" evidence="10">
    <location>
        <begin position="431"/>
        <end position="491"/>
    </location>
</feature>
<dbReference type="GO" id="GO:0046914">
    <property type="term" value="F:transition metal ion binding"/>
    <property type="evidence" value="ECO:0007669"/>
    <property type="project" value="TreeGrafter"/>
</dbReference>